<comment type="subunit">
    <text evidence="2">Part of the Csm effector complex that includes Cas10, Csm2, Csm3, Csm4 and Csm5.</text>
</comment>
<organism evidence="5 6">
    <name type="scientific">Streptomonospora litoralis</name>
    <dbReference type="NCBI Taxonomy" id="2498135"/>
    <lineage>
        <taxon>Bacteria</taxon>
        <taxon>Bacillati</taxon>
        <taxon>Actinomycetota</taxon>
        <taxon>Actinomycetes</taxon>
        <taxon>Streptosporangiales</taxon>
        <taxon>Nocardiopsidaceae</taxon>
        <taxon>Streptomonospora</taxon>
    </lineage>
</organism>
<keyword evidence="6" id="KW-1185">Reference proteome</keyword>
<dbReference type="AlphaFoldDB" id="A0A4P6Q385"/>
<feature type="compositionally biased region" description="Acidic residues" evidence="3">
    <location>
        <begin position="65"/>
        <end position="83"/>
    </location>
</feature>
<dbReference type="PANTHER" id="PTHR35579">
    <property type="entry name" value="CRISPR SYSTEM CMS ENDORIBONUCLEASE CSM3"/>
    <property type="match status" value="1"/>
</dbReference>
<feature type="region of interest" description="Disordered" evidence="3">
    <location>
        <begin position="1"/>
        <end position="84"/>
    </location>
</feature>
<gene>
    <name evidence="5" type="ORF">EKD16_16205</name>
</gene>
<evidence type="ECO:0000256" key="1">
    <source>
        <dbReference type="ARBA" id="ARBA00023118"/>
    </source>
</evidence>
<feature type="compositionally biased region" description="Low complexity" evidence="3">
    <location>
        <begin position="32"/>
        <end position="45"/>
    </location>
</feature>
<evidence type="ECO:0000256" key="2">
    <source>
        <dbReference type="ARBA" id="ARBA00093789"/>
    </source>
</evidence>
<feature type="compositionally biased region" description="Low complexity" evidence="3">
    <location>
        <begin position="1"/>
        <end position="11"/>
    </location>
</feature>
<dbReference type="Pfam" id="PF03787">
    <property type="entry name" value="RAMPs"/>
    <property type="match status" value="1"/>
</dbReference>
<dbReference type="GO" id="GO:0051607">
    <property type="term" value="P:defense response to virus"/>
    <property type="evidence" value="ECO:0007669"/>
    <property type="project" value="UniProtKB-KW"/>
</dbReference>
<evidence type="ECO:0000259" key="4">
    <source>
        <dbReference type="Pfam" id="PF03787"/>
    </source>
</evidence>
<reference evidence="5 6" key="1">
    <citation type="submission" date="2019-02" db="EMBL/GenBank/DDBJ databases">
        <authorList>
            <person name="Khodamoradi S."/>
            <person name="Hahnke R.L."/>
            <person name="Kaempfer P."/>
            <person name="Schumann P."/>
            <person name="Rohde M."/>
            <person name="Steinert M."/>
            <person name="Luzhetskyy A."/>
            <person name="Wink J."/>
            <person name="Ruckert C."/>
        </authorList>
    </citation>
    <scope>NUCLEOTIDE SEQUENCE [LARGE SCALE GENOMIC DNA]</scope>
    <source>
        <strain evidence="5 6">M2</strain>
    </source>
</reference>
<dbReference type="EMBL" id="CP036455">
    <property type="protein sequence ID" value="QBI55013.1"/>
    <property type="molecule type" value="Genomic_DNA"/>
</dbReference>
<evidence type="ECO:0000313" key="6">
    <source>
        <dbReference type="Proteomes" id="UP000292235"/>
    </source>
</evidence>
<keyword evidence="1" id="KW-0051">Antiviral defense</keyword>
<sequence length="644" mass="66513">MSAPGGRAARSAGREPRGAGGYAGTRSPGRVPESGAPAAEAEASPRPSPWAPLGARIGEPGASDAEADTDTETDTGTEADGDLLDFAAGGTGGPAVLWELTARVRLHSDTHIGSADDSARAVGDIAPLDRDPRTGNPRLRATTQAGLLRHHLAERLGPGGAGPVAELFGEAATRSAEAGTGASRHSALDIDDAFAELPPEAGIAVRAGNRVDPGSGAAAPGALWRMETLPAGTVFTLTLRLQVDEPEHEGRLLALAALAAEGIAGTGADPGVSIGARTARGYGAVRCEGWHTRRHDLTDARGWADWYALTWQQRRDRAHRAAAARCGSAEAAPPAEAGLAPLIDEHLEAEPALAAGIGDDYDRALAEHATDHRRRDELTIILRLAERPTESVLDPAPSGAHPLQPGLLLVGEAPRLDALGEVDRAHLHRPAVAGDGAVQWRPTLGDTALFALFKRMSRRLVRDISGESGSAVEDWPADSPARRLHARWWGGDGTTHGASEASSIRLRRTAELTGGTPQRTTRVTIDALFGDAVDASLLTDDVHAGGHAEVVLDIPDADDAVRGLLALIVRELHTVPMDAVGGGSGSGHGRVTATSAVLTRTGPAGVGTPVDLIAAVDDPASGDRRAAETWLAALHEALAPEAGT</sequence>
<protein>
    <recommendedName>
        <fullName evidence="4">CRISPR type III-associated protein domain-containing protein</fullName>
    </recommendedName>
</protein>
<dbReference type="InterPro" id="IPR005537">
    <property type="entry name" value="RAMP_III_fam"/>
</dbReference>
<dbReference type="CDD" id="cd09726">
    <property type="entry name" value="RAMP_I_III"/>
    <property type="match status" value="1"/>
</dbReference>
<proteinExistence type="predicted"/>
<name>A0A4P6Q385_9ACTN</name>
<evidence type="ECO:0000313" key="5">
    <source>
        <dbReference type="EMBL" id="QBI55013.1"/>
    </source>
</evidence>
<dbReference type="InterPro" id="IPR052216">
    <property type="entry name" value="CRISPR_Csm3_endoribonuclease"/>
</dbReference>
<dbReference type="Proteomes" id="UP000292235">
    <property type="component" value="Chromosome"/>
</dbReference>
<dbReference type="KEGG" id="strr:EKD16_16205"/>
<dbReference type="RefSeq" id="WP_242676990.1">
    <property type="nucleotide sequence ID" value="NZ_CP036455.1"/>
</dbReference>
<dbReference type="PANTHER" id="PTHR35579:SF6">
    <property type="entry name" value="DUF324 DOMAIN-CONTAINING PROTEIN"/>
    <property type="match status" value="1"/>
</dbReference>
<accession>A0A4P6Q385</accession>
<feature type="domain" description="CRISPR type III-associated protein" evidence="4">
    <location>
        <begin position="105"/>
        <end position="286"/>
    </location>
</feature>
<evidence type="ECO:0000256" key="3">
    <source>
        <dbReference type="SAM" id="MobiDB-lite"/>
    </source>
</evidence>